<dbReference type="InterPro" id="IPR013655">
    <property type="entry name" value="PAS_fold_3"/>
</dbReference>
<dbReference type="STRING" id="65357.A0A024GT29"/>
<dbReference type="SUPFAM" id="SSF55785">
    <property type="entry name" value="PYP-like sensor domain (PAS domain)"/>
    <property type="match status" value="1"/>
</dbReference>
<accession>A0A024GT29</accession>
<name>A0A024GT29_9STRA</name>
<dbReference type="AlphaFoldDB" id="A0A024GT29"/>
<dbReference type="PROSITE" id="PS51419">
    <property type="entry name" value="RAB"/>
    <property type="match status" value="1"/>
</dbReference>
<keyword evidence="6" id="KW-1185">Reference proteome</keyword>
<dbReference type="CDD" id="cd00130">
    <property type="entry name" value="PAS"/>
    <property type="match status" value="1"/>
</dbReference>
<dbReference type="Gene3D" id="3.30.450.20">
    <property type="entry name" value="PAS domain"/>
    <property type="match status" value="1"/>
</dbReference>
<dbReference type="PANTHER" id="PTHR24073">
    <property type="entry name" value="DRAB5-RELATED"/>
    <property type="match status" value="1"/>
</dbReference>
<comment type="caution">
    <text evidence="5">The sequence shown here is derived from an EMBL/GenBank/DDBJ whole genome shotgun (WGS) entry which is preliminary data.</text>
</comment>
<feature type="domain" description="PAS fold-3" evidence="4">
    <location>
        <begin position="356"/>
        <end position="433"/>
    </location>
</feature>
<dbReference type="PROSITE" id="PS00675">
    <property type="entry name" value="SIGMA54_INTERACT_1"/>
    <property type="match status" value="1"/>
</dbReference>
<evidence type="ECO:0000313" key="5">
    <source>
        <dbReference type="EMBL" id="CCI49919.1"/>
    </source>
</evidence>
<dbReference type="InterPro" id="IPR035965">
    <property type="entry name" value="PAS-like_dom_sf"/>
</dbReference>
<dbReference type="CDD" id="cd14809">
    <property type="entry name" value="bZIP_AUREO-like"/>
    <property type="match status" value="1"/>
</dbReference>
<dbReference type="InParanoid" id="A0A024GT29"/>
<dbReference type="GO" id="GO:0005525">
    <property type="term" value="F:GTP binding"/>
    <property type="evidence" value="ECO:0007669"/>
    <property type="project" value="UniProtKB-KW"/>
</dbReference>
<dbReference type="EMBL" id="CAIX01000366">
    <property type="protein sequence ID" value="CCI49919.1"/>
    <property type="molecule type" value="Genomic_DNA"/>
</dbReference>
<protein>
    <recommendedName>
        <fullName evidence="4">PAS fold-3 domain-containing protein</fullName>
    </recommendedName>
</protein>
<reference evidence="5 6" key="1">
    <citation type="submission" date="2012-05" db="EMBL/GenBank/DDBJ databases">
        <title>Recombination and specialization in a pathogen metapopulation.</title>
        <authorList>
            <person name="Gardiner A."/>
            <person name="Kemen E."/>
            <person name="Schultz-Larsen T."/>
            <person name="MacLean D."/>
            <person name="Van Oosterhout C."/>
            <person name="Jones J.D.G."/>
        </authorList>
    </citation>
    <scope>NUCLEOTIDE SEQUENCE [LARGE SCALE GENOMIC DNA]</scope>
    <source>
        <strain evidence="5 6">Ac Nc2</strain>
    </source>
</reference>
<dbReference type="Pfam" id="PF08477">
    <property type="entry name" value="Roc"/>
    <property type="match status" value="1"/>
</dbReference>
<dbReference type="Gene3D" id="1.20.5.170">
    <property type="match status" value="1"/>
</dbReference>
<gene>
    <name evidence="5" type="ORF">BN9_114050</name>
</gene>
<sequence length="622" mass="68743">MSFGRPNQTNDVDMSLEDEDLGALDMEMVSDFPHRENISSNGSHSHFSASLVPGVSNASAETPGNFQSVEEYAALMGITLDTNGVHPSTNEHNGPYYSQSAEHQPSSSELAKIQANAQYLESLCRPRDTPSSNNATSMTLPAGIGSGLGGASSNLFGNSNASTATYGQSSTVEYASAGLNGSGGLYNPNQPSVTASSNLFTLQHPTENKIAHLGLAGNVPGVLSTPHTNTSAMNGLLAPSQPFGPTNNPHHRWLHQHELGSQTLSPEVLNAMLKNNVHAQQRYAVMKEEEKAALLKEEKSRERNRDHSRKSRLRKKEFVENLKQEVQQLHIYQELCEQCCDLIALLSTEIPGYIFTYRSTAYARLLGYEMESIVIGHSSFLDFVHSGDLPDVSRQFEALSGPRDFTSFTFRIKMANGSYFRAETSARVGSRDYKQPIGINMEIPSVRILVVGDSGAGKTTLLKKLCNVSEDVMAHPHHWTTGCEQHVLMHTHTNQRGEHFNYFIEFVDVSGHPTYKQSRKVFYHGVHGIILVQDLSNTKSYRHLRDWLREIASEQQTNGGVVAATYSQHANDKSLFAAMPKLILANKKDRIGAPTKRPATYNDLPQKILESVQFNFTFLLKY</sequence>
<feature type="region of interest" description="Disordered" evidence="3">
    <location>
        <begin position="83"/>
        <end position="109"/>
    </location>
</feature>
<dbReference type="GO" id="GO:0003700">
    <property type="term" value="F:DNA-binding transcription factor activity"/>
    <property type="evidence" value="ECO:0007669"/>
    <property type="project" value="InterPro"/>
</dbReference>
<evidence type="ECO:0000256" key="2">
    <source>
        <dbReference type="ARBA" id="ARBA00023134"/>
    </source>
</evidence>
<dbReference type="InterPro" id="IPR046347">
    <property type="entry name" value="bZIP_sf"/>
</dbReference>
<evidence type="ECO:0000256" key="3">
    <source>
        <dbReference type="SAM" id="MobiDB-lite"/>
    </source>
</evidence>
<evidence type="ECO:0000256" key="1">
    <source>
        <dbReference type="ARBA" id="ARBA00022741"/>
    </source>
</evidence>
<keyword evidence="2" id="KW-0342">GTP-binding</keyword>
<dbReference type="Gene3D" id="3.40.50.300">
    <property type="entry name" value="P-loop containing nucleotide triphosphate hydrolases"/>
    <property type="match status" value="1"/>
</dbReference>
<dbReference type="InterPro" id="IPR027417">
    <property type="entry name" value="P-loop_NTPase"/>
</dbReference>
<dbReference type="PRINTS" id="PR00449">
    <property type="entry name" value="RASTRNSFRMNG"/>
</dbReference>
<keyword evidence="1" id="KW-0547">Nucleotide-binding</keyword>
<dbReference type="Pfam" id="PF08447">
    <property type="entry name" value="PAS_3"/>
    <property type="match status" value="1"/>
</dbReference>
<organism evidence="5 6">
    <name type="scientific">Albugo candida</name>
    <dbReference type="NCBI Taxonomy" id="65357"/>
    <lineage>
        <taxon>Eukaryota</taxon>
        <taxon>Sar</taxon>
        <taxon>Stramenopiles</taxon>
        <taxon>Oomycota</taxon>
        <taxon>Peronosporomycetes</taxon>
        <taxon>Albuginales</taxon>
        <taxon>Albuginaceae</taxon>
        <taxon>Albugo</taxon>
    </lineage>
</organism>
<dbReference type="InterPro" id="IPR025662">
    <property type="entry name" value="Sigma_54_int_dom_ATP-bd_1"/>
</dbReference>
<dbReference type="SUPFAM" id="SSF52540">
    <property type="entry name" value="P-loop containing nucleoside triphosphate hydrolases"/>
    <property type="match status" value="1"/>
</dbReference>
<dbReference type="InterPro" id="IPR000014">
    <property type="entry name" value="PAS"/>
</dbReference>
<proteinExistence type="predicted"/>
<evidence type="ECO:0000313" key="6">
    <source>
        <dbReference type="Proteomes" id="UP000053237"/>
    </source>
</evidence>
<evidence type="ECO:0000259" key="4">
    <source>
        <dbReference type="Pfam" id="PF08447"/>
    </source>
</evidence>
<dbReference type="OrthoDB" id="8954335at2759"/>
<dbReference type="SUPFAM" id="SSF57959">
    <property type="entry name" value="Leucine zipper domain"/>
    <property type="match status" value="1"/>
</dbReference>
<dbReference type="Proteomes" id="UP000053237">
    <property type="component" value="Unassembled WGS sequence"/>
</dbReference>